<keyword evidence="3" id="KW-1133">Transmembrane helix</keyword>
<dbReference type="InterPro" id="IPR023753">
    <property type="entry name" value="FAD/NAD-binding_dom"/>
</dbReference>
<evidence type="ECO:0000259" key="6">
    <source>
        <dbReference type="Pfam" id="PF21706"/>
    </source>
</evidence>
<accession>A0A4E0RKX0</accession>
<dbReference type="InterPro" id="IPR015323">
    <property type="entry name" value="FlavoCytC_S_DH_flav-bd"/>
</dbReference>
<keyword evidence="3" id="KW-0812">Transmembrane</keyword>
<gene>
    <name evidence="7" type="ORF">PN36_03800</name>
</gene>
<dbReference type="EMBL" id="JSZA02000010">
    <property type="protein sequence ID" value="TGO03596.1"/>
    <property type="molecule type" value="Genomic_DNA"/>
</dbReference>
<feature type="domain" description="FAD/NAD(P)-binding" evidence="4">
    <location>
        <begin position="33"/>
        <end position="147"/>
    </location>
</feature>
<keyword evidence="8" id="KW-1185">Reference proteome</keyword>
<sequence length="432" mass="47094">MSNFTRRHFLGLAAGTAAAGIAGYYFIAPRAKKKVVVIGGGAGGVIAAKYIRKADNMIDVTLIEPNKDYYTCFMSNEVLSGVHTIDSIKFGYDKLSSQYGINMVYDSAIAIDANAKTVRLQGGTTIAYDRLIVSPGVDYRWDAIDGYDESLIEKIPHAWKAGSQTVILRKQLEAMKNGGTVIITVPPKPFRCPPAPYERASQIAHYMKQHKPQSKVLIFDANQAFAKQPLFIEGWKKLYGYGTDKSFIEWIPPEEGGELVAVDAEEMTIYAGEFEDEHKADVLNIVPPQKAGKIAIESGLADDTGWCPVNQQTFESSLQKDIHVIGDSCIAGAMPKSAYSANSQAKVCAQAVISALEGGKMVEPSFVNTCYSLIGDDFAISVAAIYRLKDGKIQATQGASGTSPLDASLEYRRSEAAYAYSWYKNITSDMFS</sequence>
<dbReference type="InterPro" id="IPR016156">
    <property type="entry name" value="FAD/NAD-linked_Rdtase_dimer_sf"/>
</dbReference>
<dbReference type="Pfam" id="PF07992">
    <property type="entry name" value="Pyr_redox_2"/>
    <property type="match status" value="1"/>
</dbReference>
<dbReference type="Gene3D" id="3.50.50.60">
    <property type="entry name" value="FAD/NAD(P)-binding domain"/>
    <property type="match status" value="2"/>
</dbReference>
<dbReference type="InterPro" id="IPR006311">
    <property type="entry name" value="TAT_signal"/>
</dbReference>
<keyword evidence="3" id="KW-0472">Membrane</keyword>
<evidence type="ECO:0000256" key="2">
    <source>
        <dbReference type="ARBA" id="ARBA00022827"/>
    </source>
</evidence>
<dbReference type="InterPro" id="IPR052541">
    <property type="entry name" value="SQRD"/>
</dbReference>
<reference evidence="7 8" key="1">
    <citation type="journal article" date="2016" name="Front. Microbiol.">
        <title>Single-Cell (Meta-)Genomics of a Dimorphic Candidatus Thiomargarita nelsonii Reveals Genomic Plasticity.</title>
        <authorList>
            <person name="Flood B.E."/>
            <person name="Fliss P."/>
            <person name="Jones D.S."/>
            <person name="Dick G.J."/>
            <person name="Jain S."/>
            <person name="Kaster A.K."/>
            <person name="Winkel M."/>
            <person name="Mussmann M."/>
            <person name="Bailey J."/>
        </authorList>
    </citation>
    <scope>NUCLEOTIDE SEQUENCE [LARGE SCALE GENOMIC DNA]</scope>
    <source>
        <strain evidence="7">Hydrate Ridge</strain>
    </source>
</reference>
<dbReference type="PROSITE" id="PS51318">
    <property type="entry name" value="TAT"/>
    <property type="match status" value="1"/>
</dbReference>
<proteinExistence type="predicted"/>
<dbReference type="AlphaFoldDB" id="A0A4E0RKX0"/>
<dbReference type="InterPro" id="IPR036188">
    <property type="entry name" value="FAD/NAD-bd_sf"/>
</dbReference>
<dbReference type="Proteomes" id="UP000030428">
    <property type="component" value="Unassembled WGS sequence"/>
</dbReference>
<organism evidence="7 8">
    <name type="scientific">Candidatus Thiomargarita nelsonii</name>
    <dbReference type="NCBI Taxonomy" id="1003181"/>
    <lineage>
        <taxon>Bacteria</taxon>
        <taxon>Pseudomonadati</taxon>
        <taxon>Pseudomonadota</taxon>
        <taxon>Gammaproteobacteria</taxon>
        <taxon>Thiotrichales</taxon>
        <taxon>Thiotrichaceae</taxon>
        <taxon>Thiomargarita</taxon>
    </lineage>
</organism>
<dbReference type="SUPFAM" id="SSF51905">
    <property type="entry name" value="FAD/NAD(P)-binding domain"/>
    <property type="match status" value="2"/>
</dbReference>
<dbReference type="Pfam" id="PF09242">
    <property type="entry name" value="FCSD-flav_bind"/>
    <property type="match status" value="1"/>
</dbReference>
<dbReference type="InterPro" id="IPR037092">
    <property type="entry name" value="FlavoCytC_S_DH_flav-bd_sf"/>
</dbReference>
<dbReference type="SUPFAM" id="SSF55424">
    <property type="entry name" value="FAD/NAD-linked reductases, dimerisation (C-terminal) domain"/>
    <property type="match status" value="1"/>
</dbReference>
<evidence type="ECO:0000259" key="4">
    <source>
        <dbReference type="Pfam" id="PF07992"/>
    </source>
</evidence>
<dbReference type="PANTHER" id="PTHR43755">
    <property type="match status" value="1"/>
</dbReference>
<dbReference type="Pfam" id="PF21706">
    <property type="entry name" value="FCSD_central"/>
    <property type="match status" value="1"/>
</dbReference>
<feature type="transmembrane region" description="Helical" evidence="3">
    <location>
        <begin position="9"/>
        <end position="27"/>
    </location>
</feature>
<dbReference type="GO" id="GO:0016491">
    <property type="term" value="F:oxidoreductase activity"/>
    <property type="evidence" value="ECO:0007669"/>
    <property type="project" value="InterPro"/>
</dbReference>
<feature type="domain" description="Sulfide dehydrogenase [flavocytochrome c] flavoprotein chain central" evidence="6">
    <location>
        <begin position="165"/>
        <end position="287"/>
    </location>
</feature>
<keyword evidence="1" id="KW-0285">Flavoprotein</keyword>
<evidence type="ECO:0000256" key="1">
    <source>
        <dbReference type="ARBA" id="ARBA00022630"/>
    </source>
</evidence>
<dbReference type="InterPro" id="IPR049386">
    <property type="entry name" value="FCSD_central"/>
</dbReference>
<comment type="caution">
    <text evidence="7">The sequence shown here is derived from an EMBL/GenBank/DDBJ whole genome shotgun (WGS) entry which is preliminary data.</text>
</comment>
<feature type="domain" description="Flavocytochrome c sulphide dehydrogenase flavin-binding" evidence="5">
    <location>
        <begin position="363"/>
        <end position="431"/>
    </location>
</feature>
<protein>
    <submittedName>
        <fullName evidence="7">Cytochrome C</fullName>
    </submittedName>
</protein>
<evidence type="ECO:0000313" key="8">
    <source>
        <dbReference type="Proteomes" id="UP000030428"/>
    </source>
</evidence>
<dbReference type="GO" id="GO:0050660">
    <property type="term" value="F:flavin adenine dinucleotide binding"/>
    <property type="evidence" value="ECO:0007669"/>
    <property type="project" value="InterPro"/>
</dbReference>
<evidence type="ECO:0000256" key="3">
    <source>
        <dbReference type="SAM" id="Phobius"/>
    </source>
</evidence>
<dbReference type="Gene3D" id="3.90.760.10">
    <property type="entry name" value="Flavocytochrome c sulphide dehydrogenase, flavin-binding domain"/>
    <property type="match status" value="1"/>
</dbReference>
<evidence type="ECO:0000259" key="5">
    <source>
        <dbReference type="Pfam" id="PF09242"/>
    </source>
</evidence>
<evidence type="ECO:0000313" key="7">
    <source>
        <dbReference type="EMBL" id="TGO03596.1"/>
    </source>
</evidence>
<keyword evidence="2" id="KW-0274">FAD</keyword>
<name>A0A4E0RKX0_9GAMM</name>
<dbReference type="PANTHER" id="PTHR43755:SF1">
    <property type="entry name" value="FAD-DEPENDENT PYRIDINE NUCLEOTIDE-DISULPHIDE OXIDOREDUCTASE"/>
    <property type="match status" value="1"/>
</dbReference>